<proteinExistence type="predicted"/>
<reference evidence="1 2" key="1">
    <citation type="journal article" date="2012" name="Nature">
        <title>Repeated polyploidization of Gossypium genomes and the evolution of spinnable cotton fibres.</title>
        <authorList>
            <person name="Paterson A.H."/>
            <person name="Wendel J.F."/>
            <person name="Gundlach H."/>
            <person name="Guo H."/>
            <person name="Jenkins J."/>
            <person name="Jin D."/>
            <person name="Llewellyn D."/>
            <person name="Showmaker K.C."/>
            <person name="Shu S."/>
            <person name="Udall J."/>
            <person name="Yoo M.J."/>
            <person name="Byers R."/>
            <person name="Chen W."/>
            <person name="Doron-Faigenboim A."/>
            <person name="Duke M.V."/>
            <person name="Gong L."/>
            <person name="Grimwood J."/>
            <person name="Grover C."/>
            <person name="Grupp K."/>
            <person name="Hu G."/>
            <person name="Lee T.H."/>
            <person name="Li J."/>
            <person name="Lin L."/>
            <person name="Liu T."/>
            <person name="Marler B.S."/>
            <person name="Page J.T."/>
            <person name="Roberts A.W."/>
            <person name="Romanel E."/>
            <person name="Sanders W.S."/>
            <person name="Szadkowski E."/>
            <person name="Tan X."/>
            <person name="Tang H."/>
            <person name="Xu C."/>
            <person name="Wang J."/>
            <person name="Wang Z."/>
            <person name="Zhang D."/>
            <person name="Zhang L."/>
            <person name="Ashrafi H."/>
            <person name="Bedon F."/>
            <person name="Bowers J.E."/>
            <person name="Brubaker C.L."/>
            <person name="Chee P.W."/>
            <person name="Das S."/>
            <person name="Gingle A.R."/>
            <person name="Haigler C.H."/>
            <person name="Harker D."/>
            <person name="Hoffmann L.V."/>
            <person name="Hovav R."/>
            <person name="Jones D.C."/>
            <person name="Lemke C."/>
            <person name="Mansoor S."/>
            <person name="ur Rahman M."/>
            <person name="Rainville L.N."/>
            <person name="Rambani A."/>
            <person name="Reddy U.K."/>
            <person name="Rong J.K."/>
            <person name="Saranga Y."/>
            <person name="Scheffler B.E."/>
            <person name="Scheffler J.A."/>
            <person name="Stelly D.M."/>
            <person name="Triplett B.A."/>
            <person name="Van Deynze A."/>
            <person name="Vaslin M.F."/>
            <person name="Waghmare V.N."/>
            <person name="Walford S.A."/>
            <person name="Wright R.J."/>
            <person name="Zaki E.A."/>
            <person name="Zhang T."/>
            <person name="Dennis E.S."/>
            <person name="Mayer K.F."/>
            <person name="Peterson D.G."/>
            <person name="Rokhsar D.S."/>
            <person name="Wang X."/>
            <person name="Schmutz J."/>
        </authorList>
    </citation>
    <scope>NUCLEOTIDE SEQUENCE [LARGE SCALE GENOMIC DNA]</scope>
</reference>
<evidence type="ECO:0000313" key="2">
    <source>
        <dbReference type="Proteomes" id="UP000032304"/>
    </source>
</evidence>
<protein>
    <submittedName>
        <fullName evidence="1">Uncharacterized protein</fullName>
    </submittedName>
</protein>
<sequence>MHYIFLELGEWLKFFIKIFVGGGGGRDPKIKITKRTWIDALSCQGIIATIFLPEDIWNVSNKVLQSFRSKFDRLIT</sequence>
<gene>
    <name evidence="1" type="ORF">B456_007G159500</name>
</gene>
<evidence type="ECO:0000313" key="1">
    <source>
        <dbReference type="EMBL" id="KJB42596.1"/>
    </source>
</evidence>
<organism evidence="1 2">
    <name type="scientific">Gossypium raimondii</name>
    <name type="common">Peruvian cotton</name>
    <name type="synonym">Gossypium klotzschianum subsp. raimondii</name>
    <dbReference type="NCBI Taxonomy" id="29730"/>
    <lineage>
        <taxon>Eukaryota</taxon>
        <taxon>Viridiplantae</taxon>
        <taxon>Streptophyta</taxon>
        <taxon>Embryophyta</taxon>
        <taxon>Tracheophyta</taxon>
        <taxon>Spermatophyta</taxon>
        <taxon>Magnoliopsida</taxon>
        <taxon>eudicotyledons</taxon>
        <taxon>Gunneridae</taxon>
        <taxon>Pentapetalae</taxon>
        <taxon>rosids</taxon>
        <taxon>malvids</taxon>
        <taxon>Malvales</taxon>
        <taxon>Malvaceae</taxon>
        <taxon>Malvoideae</taxon>
        <taxon>Gossypium</taxon>
    </lineage>
</organism>
<dbReference type="Proteomes" id="UP000032304">
    <property type="component" value="Chromosome 7"/>
</dbReference>
<dbReference type="EMBL" id="CM001746">
    <property type="protein sequence ID" value="KJB42596.1"/>
    <property type="molecule type" value="Genomic_DNA"/>
</dbReference>
<dbReference type="AlphaFoldDB" id="A0A0D2SL00"/>
<accession>A0A0D2SL00</accession>
<dbReference type="Gramene" id="KJB42596">
    <property type="protein sequence ID" value="KJB42596"/>
    <property type="gene ID" value="B456_007G159500"/>
</dbReference>
<name>A0A0D2SL00_GOSRA</name>
<keyword evidence="2" id="KW-1185">Reference proteome</keyword>